<dbReference type="InterPro" id="IPR030670">
    <property type="entry name" value="uL10_eukaryotes"/>
</dbReference>
<feature type="region of interest" description="Disordered" evidence="5">
    <location>
        <begin position="280"/>
        <end position="323"/>
    </location>
</feature>
<organism evidence="8">
    <name type="scientific">Amphora coffeiformis</name>
    <dbReference type="NCBI Taxonomy" id="265554"/>
    <lineage>
        <taxon>Eukaryota</taxon>
        <taxon>Sar</taxon>
        <taxon>Stramenopiles</taxon>
        <taxon>Ochrophyta</taxon>
        <taxon>Bacillariophyta</taxon>
        <taxon>Bacillariophyceae</taxon>
        <taxon>Bacillariophycidae</taxon>
        <taxon>Thalassiophysales</taxon>
        <taxon>Catenulaceae</taxon>
        <taxon>Amphora</taxon>
    </lineage>
</organism>
<evidence type="ECO:0000256" key="4">
    <source>
        <dbReference type="PIRNR" id="PIRNR039087"/>
    </source>
</evidence>
<feature type="domain" description="Large ribosomal subunit protein uL10-like insertion" evidence="6">
    <location>
        <begin position="111"/>
        <end position="180"/>
    </location>
</feature>
<reference evidence="8" key="1">
    <citation type="submission" date="2021-01" db="EMBL/GenBank/DDBJ databases">
        <authorList>
            <person name="Corre E."/>
            <person name="Pelletier E."/>
            <person name="Niang G."/>
            <person name="Scheremetjew M."/>
            <person name="Finn R."/>
            <person name="Kale V."/>
            <person name="Holt S."/>
            <person name="Cochrane G."/>
            <person name="Meng A."/>
            <person name="Brown T."/>
            <person name="Cohen L."/>
        </authorList>
    </citation>
    <scope>NUCLEOTIDE SEQUENCE</scope>
    <source>
        <strain evidence="8">CCMP127</strain>
    </source>
</reference>
<keyword evidence="2 4" id="KW-0689">Ribosomal protein</keyword>
<dbReference type="FunFam" id="3.90.105.20:FF:000001">
    <property type="entry name" value="60S acidic ribosomal protein P0"/>
    <property type="match status" value="1"/>
</dbReference>
<evidence type="ECO:0000313" key="7">
    <source>
        <dbReference type="EMBL" id="CAE0409242.1"/>
    </source>
</evidence>
<dbReference type="Gene3D" id="3.30.70.1730">
    <property type="match status" value="1"/>
</dbReference>
<evidence type="ECO:0000259" key="6">
    <source>
        <dbReference type="Pfam" id="PF17777"/>
    </source>
</evidence>
<comment type="function">
    <text evidence="4">Ribosomal protein P0 is the functional equivalent of E.coli protein L10.</text>
</comment>
<dbReference type="Pfam" id="PF17777">
    <property type="entry name" value="RL10P_insert"/>
    <property type="match status" value="1"/>
</dbReference>
<dbReference type="GO" id="GO:0000027">
    <property type="term" value="P:ribosomal large subunit assembly"/>
    <property type="evidence" value="ECO:0007669"/>
    <property type="project" value="TreeGrafter"/>
</dbReference>
<dbReference type="EMBL" id="HBIM01008160">
    <property type="protein sequence ID" value="CAE0409242.1"/>
    <property type="molecule type" value="Transcribed_RNA"/>
</dbReference>
<dbReference type="InterPro" id="IPR043141">
    <property type="entry name" value="Ribosomal_uL10-like_sf"/>
</dbReference>
<evidence type="ECO:0000256" key="3">
    <source>
        <dbReference type="ARBA" id="ARBA00023274"/>
    </source>
</evidence>
<dbReference type="Gene3D" id="3.90.105.20">
    <property type="match status" value="1"/>
</dbReference>
<dbReference type="EMBL" id="HBIM01008161">
    <property type="protein sequence ID" value="CAE0409243.1"/>
    <property type="molecule type" value="Transcribed_RNA"/>
</dbReference>
<name>A0A6S8L3U0_9STRA</name>
<sequence length="323" mass="34555">MPLSQERKEEYFVRLQGLLDEYKKAFIVEVDNVGSNQLQQTRIELRGKAEIIMGKNTMMRKCIRDYVENNPGTPAEVLEETCRGNVGFVFTNSDLGEIREVLESNTRPAPARVGAIAPCKVIVPKGGTGCDPGQTAFFQTLQIATKITRGQIEMVNDTELIEKGEKVTASQAALLQKLNIEPFTYGLVLKKVYDNGSLFDAKVLDITDEVLASKFAEALNKLASLSLAMGFPTQASVPHSMVNAYKVMLAVTIQLENYSFAKADTIVEYLKDPSKFAGGGGGGGGSGGDAGAAAAEEPEEEEEADMGGAAAGMFGDDGGGGDY</sequence>
<feature type="compositionally biased region" description="Gly residues" evidence="5">
    <location>
        <begin position="280"/>
        <end position="290"/>
    </location>
</feature>
<dbReference type="GO" id="GO:0070180">
    <property type="term" value="F:large ribosomal subunit rRNA binding"/>
    <property type="evidence" value="ECO:0007669"/>
    <property type="project" value="TreeGrafter"/>
</dbReference>
<accession>A0A6S8L3U0</accession>
<dbReference type="InterPro" id="IPR043164">
    <property type="entry name" value="Ribosomal_uL10-like_insert_sf"/>
</dbReference>
<dbReference type="GO" id="GO:0022625">
    <property type="term" value="C:cytosolic large ribosomal subunit"/>
    <property type="evidence" value="ECO:0007669"/>
    <property type="project" value="TreeGrafter"/>
</dbReference>
<gene>
    <name evidence="7" type="ORF">ACOF00016_LOCUS6928</name>
    <name evidence="8" type="ORF">ACOF00016_LOCUS6929</name>
</gene>
<dbReference type="SUPFAM" id="SSF160369">
    <property type="entry name" value="Ribosomal protein L10-like"/>
    <property type="match status" value="1"/>
</dbReference>
<evidence type="ECO:0000313" key="8">
    <source>
        <dbReference type="EMBL" id="CAE0409243.1"/>
    </source>
</evidence>
<keyword evidence="3 4" id="KW-0687">Ribonucleoprotein</keyword>
<dbReference type="Pfam" id="PF00428">
    <property type="entry name" value="Ribosomal_60s"/>
    <property type="match status" value="1"/>
</dbReference>
<evidence type="ECO:0000256" key="2">
    <source>
        <dbReference type="ARBA" id="ARBA00022980"/>
    </source>
</evidence>
<protein>
    <recommendedName>
        <fullName evidence="4">60S acidic ribosomal protein P0</fullName>
    </recommendedName>
</protein>
<dbReference type="GO" id="GO:0003735">
    <property type="term" value="F:structural constituent of ribosome"/>
    <property type="evidence" value="ECO:0007669"/>
    <property type="project" value="TreeGrafter"/>
</dbReference>
<comment type="similarity">
    <text evidence="1 4">Belongs to the universal ribosomal protein uL10 family.</text>
</comment>
<dbReference type="InterPro" id="IPR040637">
    <property type="entry name" value="Ribosomal_uL10-like_insert"/>
</dbReference>
<evidence type="ECO:0000256" key="5">
    <source>
        <dbReference type="SAM" id="MobiDB-lite"/>
    </source>
</evidence>
<dbReference type="InterPro" id="IPR001790">
    <property type="entry name" value="Ribosomal_uL10"/>
</dbReference>
<dbReference type="PANTHER" id="PTHR45699">
    <property type="entry name" value="60S ACIDIC RIBOSOMAL PROTEIN P0"/>
    <property type="match status" value="1"/>
</dbReference>
<dbReference type="PIRSF" id="PIRSF039087">
    <property type="entry name" value="L10E"/>
    <property type="match status" value="1"/>
</dbReference>
<proteinExistence type="inferred from homology"/>
<feature type="compositionally biased region" description="Acidic residues" evidence="5">
    <location>
        <begin position="296"/>
        <end position="305"/>
    </location>
</feature>
<dbReference type="InterPro" id="IPR050323">
    <property type="entry name" value="Ribosomal_protein_uL10"/>
</dbReference>
<dbReference type="AlphaFoldDB" id="A0A6S8L3U0"/>
<dbReference type="GO" id="GO:0002181">
    <property type="term" value="P:cytoplasmic translation"/>
    <property type="evidence" value="ECO:0007669"/>
    <property type="project" value="TreeGrafter"/>
</dbReference>
<evidence type="ECO:0000256" key="1">
    <source>
        <dbReference type="ARBA" id="ARBA00008889"/>
    </source>
</evidence>
<dbReference type="CDD" id="cd05795">
    <property type="entry name" value="Ribosomal_P0_L10e"/>
    <property type="match status" value="1"/>
</dbReference>
<dbReference type="Pfam" id="PF00466">
    <property type="entry name" value="Ribosomal_L10"/>
    <property type="match status" value="1"/>
</dbReference>
<dbReference type="PANTHER" id="PTHR45699:SF3">
    <property type="entry name" value="LARGE RIBOSOMAL SUBUNIT PROTEIN UL10"/>
    <property type="match status" value="1"/>
</dbReference>